<sequence>MSPDFSQPEEFAVGDTAKVIRNTLTSTGCLLVVAGLLLWFLIAAGLGAAGMEPPLGQILSALITLAVLALLLALRVAQLRRNLSTAKLVVGPTGLEQHDDWGNVRRLAWDAVLEAGTVRPLKKDAKMIAGNSMAKAVGEAGVNALASAAQSLGSAVGLLGYGEVEFRRNDSPAMRKAYADAFGIGPNGRPLVGIQPFVFDENWTSGRIGAWIGRFRPEILEQARAEIARRGGTGTQPGDAGSGGASAPTD</sequence>
<evidence type="ECO:0000313" key="4">
    <source>
        <dbReference type="Proteomes" id="UP001589793"/>
    </source>
</evidence>
<name>A0ABV6RGD0_9MICO</name>
<dbReference type="RefSeq" id="WP_376981493.1">
    <property type="nucleotide sequence ID" value="NZ_JBHLSV010000016.1"/>
</dbReference>
<comment type="caution">
    <text evidence="3">The sequence shown here is derived from an EMBL/GenBank/DDBJ whole genome shotgun (WGS) entry which is preliminary data.</text>
</comment>
<keyword evidence="4" id="KW-1185">Reference proteome</keyword>
<dbReference type="Proteomes" id="UP001589793">
    <property type="component" value="Unassembled WGS sequence"/>
</dbReference>
<gene>
    <name evidence="3" type="ORF">ACFFF6_13300</name>
</gene>
<protein>
    <submittedName>
        <fullName evidence="3">Uncharacterized protein</fullName>
    </submittedName>
</protein>
<keyword evidence="2" id="KW-0472">Membrane</keyword>
<accession>A0ABV6RGD0</accession>
<feature type="compositionally biased region" description="Gly residues" evidence="1">
    <location>
        <begin position="231"/>
        <end position="244"/>
    </location>
</feature>
<feature type="transmembrane region" description="Helical" evidence="2">
    <location>
        <begin position="28"/>
        <end position="49"/>
    </location>
</feature>
<proteinExistence type="predicted"/>
<dbReference type="EMBL" id="JBHLSV010000016">
    <property type="protein sequence ID" value="MFC0674938.1"/>
    <property type="molecule type" value="Genomic_DNA"/>
</dbReference>
<feature type="region of interest" description="Disordered" evidence="1">
    <location>
        <begin position="226"/>
        <end position="250"/>
    </location>
</feature>
<reference evidence="3 4" key="1">
    <citation type="submission" date="2024-09" db="EMBL/GenBank/DDBJ databases">
        <authorList>
            <person name="Sun Q."/>
            <person name="Mori K."/>
        </authorList>
    </citation>
    <scope>NUCLEOTIDE SEQUENCE [LARGE SCALE GENOMIC DNA]</scope>
    <source>
        <strain evidence="3 4">CICC 10874</strain>
    </source>
</reference>
<evidence type="ECO:0000256" key="1">
    <source>
        <dbReference type="SAM" id="MobiDB-lite"/>
    </source>
</evidence>
<evidence type="ECO:0000313" key="3">
    <source>
        <dbReference type="EMBL" id="MFC0674938.1"/>
    </source>
</evidence>
<organism evidence="3 4">
    <name type="scientific">Brachybacterium hainanense</name>
    <dbReference type="NCBI Taxonomy" id="1541174"/>
    <lineage>
        <taxon>Bacteria</taxon>
        <taxon>Bacillati</taxon>
        <taxon>Actinomycetota</taxon>
        <taxon>Actinomycetes</taxon>
        <taxon>Micrococcales</taxon>
        <taxon>Dermabacteraceae</taxon>
        <taxon>Brachybacterium</taxon>
    </lineage>
</organism>
<keyword evidence="2" id="KW-1133">Transmembrane helix</keyword>
<keyword evidence="2" id="KW-0812">Transmembrane</keyword>
<evidence type="ECO:0000256" key="2">
    <source>
        <dbReference type="SAM" id="Phobius"/>
    </source>
</evidence>
<feature type="transmembrane region" description="Helical" evidence="2">
    <location>
        <begin position="55"/>
        <end position="74"/>
    </location>
</feature>